<name>A0A9X3WSE2_9BACI</name>
<gene>
    <name evidence="5" type="ORF">NC797_08560</name>
</gene>
<keyword evidence="1 2" id="KW-0238">DNA-binding</keyword>
<feature type="coiled-coil region" evidence="3">
    <location>
        <begin position="5"/>
        <end position="32"/>
    </location>
</feature>
<evidence type="ECO:0000256" key="3">
    <source>
        <dbReference type="SAM" id="Coils"/>
    </source>
</evidence>
<proteinExistence type="predicted"/>
<sequence length="130" mass="14928">MSNDYELQTQQSNELSTHLQELQNEAREHLTNSKANNTKRAYGSDWKQFEEWCQLHSVSSLPAEPETLVYYITMLGKIKKASTIKRKMAAISQRHETAGYSSPTKTSLVRNVWEGLQRKIGIKEEGREAL</sequence>
<evidence type="ECO:0000313" key="5">
    <source>
        <dbReference type="EMBL" id="MDC3424560.1"/>
    </source>
</evidence>
<keyword evidence="3" id="KW-0175">Coiled coil</keyword>
<accession>A0A9X3WSE2</accession>
<dbReference type="AlphaFoldDB" id="A0A9X3WSE2"/>
<dbReference type="RefSeq" id="WP_272436366.1">
    <property type="nucleotide sequence ID" value="NZ_JAMQKB010000007.1"/>
</dbReference>
<protein>
    <recommendedName>
        <fullName evidence="4">Core-binding (CB) domain-containing protein</fullName>
    </recommendedName>
</protein>
<dbReference type="GO" id="GO:0003677">
    <property type="term" value="F:DNA binding"/>
    <property type="evidence" value="ECO:0007669"/>
    <property type="project" value="UniProtKB-UniRule"/>
</dbReference>
<feature type="domain" description="Core-binding (CB)" evidence="4">
    <location>
        <begin position="13"/>
        <end position="99"/>
    </location>
</feature>
<dbReference type="SUPFAM" id="SSF47823">
    <property type="entry name" value="lambda integrase-like, N-terminal domain"/>
    <property type="match status" value="1"/>
</dbReference>
<dbReference type="InterPro" id="IPR044068">
    <property type="entry name" value="CB"/>
</dbReference>
<reference evidence="5" key="1">
    <citation type="submission" date="2022-06" db="EMBL/GenBank/DDBJ databases">
        <title>Aquibacillus sp. a new bacterium isolated from soil saline samples.</title>
        <authorList>
            <person name="Galisteo C."/>
            <person name="De La Haba R."/>
            <person name="Sanchez-Porro C."/>
            <person name="Ventosa A."/>
        </authorList>
    </citation>
    <scope>NUCLEOTIDE SEQUENCE</scope>
    <source>
        <strain evidence="5">3ASR75-11</strain>
    </source>
</reference>
<evidence type="ECO:0000259" key="4">
    <source>
        <dbReference type="PROSITE" id="PS51900"/>
    </source>
</evidence>
<dbReference type="PROSITE" id="PS51900">
    <property type="entry name" value="CB"/>
    <property type="match status" value="1"/>
</dbReference>
<evidence type="ECO:0000256" key="2">
    <source>
        <dbReference type="PROSITE-ProRule" id="PRU01248"/>
    </source>
</evidence>
<dbReference type="Proteomes" id="UP001145050">
    <property type="component" value="Unassembled WGS sequence"/>
</dbReference>
<dbReference type="EMBL" id="JAMQKB010000007">
    <property type="protein sequence ID" value="MDC3424560.1"/>
    <property type="molecule type" value="Genomic_DNA"/>
</dbReference>
<dbReference type="Gene3D" id="1.10.150.130">
    <property type="match status" value="1"/>
</dbReference>
<dbReference type="InterPro" id="IPR010998">
    <property type="entry name" value="Integrase_recombinase_N"/>
</dbReference>
<evidence type="ECO:0000313" key="6">
    <source>
        <dbReference type="Proteomes" id="UP001145050"/>
    </source>
</evidence>
<comment type="caution">
    <text evidence="5">The sequence shown here is derived from an EMBL/GenBank/DDBJ whole genome shotgun (WGS) entry which is preliminary data.</text>
</comment>
<keyword evidence="6" id="KW-1185">Reference proteome</keyword>
<organism evidence="5 6">
    <name type="scientific">Terrihalobacillus insolitus</name>
    <dbReference type="NCBI Taxonomy" id="2950438"/>
    <lineage>
        <taxon>Bacteria</taxon>
        <taxon>Bacillati</taxon>
        <taxon>Bacillota</taxon>
        <taxon>Bacilli</taxon>
        <taxon>Bacillales</taxon>
        <taxon>Bacillaceae</taxon>
        <taxon>Terrihalobacillus</taxon>
    </lineage>
</organism>
<evidence type="ECO:0000256" key="1">
    <source>
        <dbReference type="ARBA" id="ARBA00023125"/>
    </source>
</evidence>